<reference evidence="6" key="1">
    <citation type="submission" date="2021-02" db="EMBL/GenBank/DDBJ databases">
        <title>Infant gut strain persistence is associated with maternal origin, phylogeny, and functional potential including surface adhesion and iron acquisition.</title>
        <authorList>
            <person name="Lou Y.C."/>
        </authorList>
    </citation>
    <scope>NUCLEOTIDE SEQUENCE</scope>
    <source>
        <strain evidence="6">L3_082_243G1_dasL3_082_243G1_maxbin2.maxbin.015s ta_sub</strain>
    </source>
</reference>
<dbReference type="InterPro" id="IPR002797">
    <property type="entry name" value="Polysacc_synth"/>
</dbReference>
<dbReference type="GO" id="GO:0016020">
    <property type="term" value="C:membrane"/>
    <property type="evidence" value="ECO:0007669"/>
    <property type="project" value="UniProtKB-SubCell"/>
</dbReference>
<evidence type="ECO:0000256" key="3">
    <source>
        <dbReference type="ARBA" id="ARBA00022989"/>
    </source>
</evidence>
<feature type="transmembrane region" description="Helical" evidence="5">
    <location>
        <begin position="358"/>
        <end position="381"/>
    </location>
</feature>
<feature type="transmembrane region" description="Helical" evidence="5">
    <location>
        <begin position="256"/>
        <end position="276"/>
    </location>
</feature>
<evidence type="ECO:0000256" key="5">
    <source>
        <dbReference type="SAM" id="Phobius"/>
    </source>
</evidence>
<keyword evidence="2 5" id="KW-0812">Transmembrane</keyword>
<feature type="transmembrane region" description="Helical" evidence="5">
    <location>
        <begin position="444"/>
        <end position="465"/>
    </location>
</feature>
<name>A0A943DTI6_BACT4</name>
<feature type="transmembrane region" description="Helical" evidence="5">
    <location>
        <begin position="288"/>
        <end position="310"/>
    </location>
</feature>
<dbReference type="EMBL" id="JAGZEE010000023">
    <property type="protein sequence ID" value="MBS5412079.1"/>
    <property type="molecule type" value="Genomic_DNA"/>
</dbReference>
<keyword evidence="4 5" id="KW-0472">Membrane</keyword>
<feature type="transmembrane region" description="Helical" evidence="5">
    <location>
        <begin position="44"/>
        <end position="67"/>
    </location>
</feature>
<evidence type="ECO:0000256" key="4">
    <source>
        <dbReference type="ARBA" id="ARBA00023136"/>
    </source>
</evidence>
<feature type="transmembrane region" description="Helical" evidence="5">
    <location>
        <begin position="387"/>
        <end position="406"/>
    </location>
</feature>
<feature type="transmembrane region" description="Helical" evidence="5">
    <location>
        <begin position="115"/>
        <end position="137"/>
    </location>
</feature>
<evidence type="ECO:0000313" key="6">
    <source>
        <dbReference type="EMBL" id="MBS5412079.1"/>
    </source>
</evidence>
<evidence type="ECO:0000313" key="7">
    <source>
        <dbReference type="Proteomes" id="UP000782901"/>
    </source>
</evidence>
<evidence type="ECO:0000256" key="2">
    <source>
        <dbReference type="ARBA" id="ARBA00022692"/>
    </source>
</evidence>
<dbReference type="InterPro" id="IPR052556">
    <property type="entry name" value="PolySynth_Transporter"/>
</dbReference>
<feature type="transmembrane region" description="Helical" evidence="5">
    <location>
        <begin position="12"/>
        <end position="32"/>
    </location>
</feature>
<dbReference type="PANTHER" id="PTHR43424">
    <property type="entry name" value="LOCUS PUTATIVE PROTEIN 1-RELATED"/>
    <property type="match status" value="1"/>
</dbReference>
<feature type="transmembrane region" description="Helical" evidence="5">
    <location>
        <begin position="171"/>
        <end position="191"/>
    </location>
</feature>
<dbReference type="CDD" id="cd13128">
    <property type="entry name" value="MATE_Wzx_like"/>
    <property type="match status" value="1"/>
</dbReference>
<organism evidence="6 7">
    <name type="scientific">Bacteroides thetaiotaomicron</name>
    <dbReference type="NCBI Taxonomy" id="818"/>
    <lineage>
        <taxon>Bacteria</taxon>
        <taxon>Pseudomonadati</taxon>
        <taxon>Bacteroidota</taxon>
        <taxon>Bacteroidia</taxon>
        <taxon>Bacteroidales</taxon>
        <taxon>Bacteroidaceae</taxon>
        <taxon>Bacteroides</taxon>
    </lineage>
</organism>
<proteinExistence type="predicted"/>
<comment type="subcellular location">
    <subcellularLocation>
        <location evidence="1">Membrane</location>
        <topology evidence="1">Multi-pass membrane protein</topology>
    </subcellularLocation>
</comment>
<gene>
    <name evidence="6" type="ORF">KHY35_15430</name>
</gene>
<dbReference type="Proteomes" id="UP000782901">
    <property type="component" value="Unassembled WGS sequence"/>
</dbReference>
<feature type="transmembrane region" description="Helical" evidence="5">
    <location>
        <begin position="88"/>
        <end position="109"/>
    </location>
</feature>
<feature type="transmembrane region" description="Helical" evidence="5">
    <location>
        <begin position="211"/>
        <end position="228"/>
    </location>
</feature>
<sequence length="483" mass="54489">MTKNKSLGVNALLNGIRTVLNLLFPIITFPYVSRVLQVENIGKYNFALSLNQYFLLIAALGITTYAIREGTKYRDQRKEFDQFASEIFSINLVSTIVAYLLMVICLITVPKFYSYRLIILIFSIELIFTTIGTEWIFSIFEEYAYITIRSIVFKIVSIILLLVLVRKPEDYIIYAGITVFANAGSNILNFIHAKKYCQLRITLDCNWRKHIAPILVIFASTMATSIYVNSDMTMLGFMATNYEVGIYSVSSKVYRIVKMMLSSVLVVSIPRLALLMGQNRMGEYKKTLMRIFNVLTILVLPAVVGLYLLSKEIVLLISDATYIQAVTSLQLLSIALAFCIFGWIFNQCVLIPAKKEKIVLIATIVSAIANIVINFVLIPVWKENAAAFSTVVAEAIMMIICLYYGLKVVRLNSDVVNNIVTVALGCIVVSLICILIRQLGMPDIFTLCISVFASVLGYSFSLILFRNRIALEFTKKVFIRLKK</sequence>
<dbReference type="Pfam" id="PF01943">
    <property type="entry name" value="Polysacc_synt"/>
    <property type="match status" value="1"/>
</dbReference>
<protein>
    <submittedName>
        <fullName evidence="6">Flippase</fullName>
    </submittedName>
</protein>
<feature type="transmembrane region" description="Helical" evidence="5">
    <location>
        <begin position="144"/>
        <end position="165"/>
    </location>
</feature>
<dbReference type="AlphaFoldDB" id="A0A943DTI6"/>
<keyword evidence="3 5" id="KW-1133">Transmembrane helix</keyword>
<feature type="transmembrane region" description="Helical" evidence="5">
    <location>
        <begin position="418"/>
        <end position="438"/>
    </location>
</feature>
<feature type="transmembrane region" description="Helical" evidence="5">
    <location>
        <begin position="322"/>
        <end position="346"/>
    </location>
</feature>
<accession>A0A943DTI6</accession>
<evidence type="ECO:0000256" key="1">
    <source>
        <dbReference type="ARBA" id="ARBA00004141"/>
    </source>
</evidence>
<dbReference type="PANTHER" id="PTHR43424:SF1">
    <property type="entry name" value="LOCUS PUTATIVE PROTEIN 1-RELATED"/>
    <property type="match status" value="1"/>
</dbReference>
<comment type="caution">
    <text evidence="6">The sequence shown here is derived from an EMBL/GenBank/DDBJ whole genome shotgun (WGS) entry which is preliminary data.</text>
</comment>